<dbReference type="KEGG" id="ehx:EMIHUDRAFT_246159"/>
<dbReference type="EnsemblProtists" id="EOD15063">
    <property type="protein sequence ID" value="EOD15063"/>
    <property type="gene ID" value="EMIHUDRAFT_246159"/>
</dbReference>
<evidence type="ECO:0000313" key="2">
    <source>
        <dbReference type="EnsemblProtists" id="EOD15063"/>
    </source>
</evidence>
<feature type="region of interest" description="Disordered" evidence="1">
    <location>
        <begin position="116"/>
        <end position="151"/>
    </location>
</feature>
<dbReference type="Proteomes" id="UP000013827">
    <property type="component" value="Unassembled WGS sequence"/>
</dbReference>
<dbReference type="HOGENOM" id="CLU_1889708_0_0_1"/>
<evidence type="ECO:0000313" key="3">
    <source>
        <dbReference type="Proteomes" id="UP000013827"/>
    </source>
</evidence>
<name>A0A0D3IUX8_EMIH1</name>
<evidence type="ECO:0000256" key="1">
    <source>
        <dbReference type="SAM" id="MobiDB-lite"/>
    </source>
</evidence>
<dbReference type="AlphaFoldDB" id="A0A0D3IUX8"/>
<feature type="compositionally biased region" description="Low complexity" evidence="1">
    <location>
        <begin position="130"/>
        <end position="145"/>
    </location>
</feature>
<proteinExistence type="predicted"/>
<reference evidence="3" key="1">
    <citation type="journal article" date="2013" name="Nature">
        <title>Pan genome of the phytoplankton Emiliania underpins its global distribution.</title>
        <authorList>
            <person name="Read B.A."/>
            <person name="Kegel J."/>
            <person name="Klute M.J."/>
            <person name="Kuo A."/>
            <person name="Lefebvre S.C."/>
            <person name="Maumus F."/>
            <person name="Mayer C."/>
            <person name="Miller J."/>
            <person name="Monier A."/>
            <person name="Salamov A."/>
            <person name="Young J."/>
            <person name="Aguilar M."/>
            <person name="Claverie J.M."/>
            <person name="Frickenhaus S."/>
            <person name="Gonzalez K."/>
            <person name="Herman E.K."/>
            <person name="Lin Y.C."/>
            <person name="Napier J."/>
            <person name="Ogata H."/>
            <person name="Sarno A.F."/>
            <person name="Shmutz J."/>
            <person name="Schroeder D."/>
            <person name="de Vargas C."/>
            <person name="Verret F."/>
            <person name="von Dassow P."/>
            <person name="Valentin K."/>
            <person name="Van de Peer Y."/>
            <person name="Wheeler G."/>
            <person name="Dacks J.B."/>
            <person name="Delwiche C.F."/>
            <person name="Dyhrman S.T."/>
            <person name="Glockner G."/>
            <person name="John U."/>
            <person name="Richards T."/>
            <person name="Worden A.Z."/>
            <person name="Zhang X."/>
            <person name="Grigoriev I.V."/>
            <person name="Allen A.E."/>
            <person name="Bidle K."/>
            <person name="Borodovsky M."/>
            <person name="Bowler C."/>
            <person name="Brownlee C."/>
            <person name="Cock J.M."/>
            <person name="Elias M."/>
            <person name="Gladyshev V.N."/>
            <person name="Groth M."/>
            <person name="Guda C."/>
            <person name="Hadaegh A."/>
            <person name="Iglesias-Rodriguez M.D."/>
            <person name="Jenkins J."/>
            <person name="Jones B.M."/>
            <person name="Lawson T."/>
            <person name="Leese F."/>
            <person name="Lindquist E."/>
            <person name="Lobanov A."/>
            <person name="Lomsadze A."/>
            <person name="Malik S.B."/>
            <person name="Marsh M.E."/>
            <person name="Mackinder L."/>
            <person name="Mock T."/>
            <person name="Mueller-Roeber B."/>
            <person name="Pagarete A."/>
            <person name="Parker M."/>
            <person name="Probert I."/>
            <person name="Quesneville H."/>
            <person name="Raines C."/>
            <person name="Rensing S.A."/>
            <person name="Riano-Pachon D.M."/>
            <person name="Richier S."/>
            <person name="Rokitta S."/>
            <person name="Shiraiwa Y."/>
            <person name="Soanes D.M."/>
            <person name="van der Giezen M."/>
            <person name="Wahlund T.M."/>
            <person name="Williams B."/>
            <person name="Wilson W."/>
            <person name="Wolfe G."/>
            <person name="Wurch L.L."/>
        </authorList>
    </citation>
    <scope>NUCLEOTIDE SEQUENCE</scope>
</reference>
<dbReference type="GeneID" id="17261220"/>
<dbReference type="RefSeq" id="XP_005767492.1">
    <property type="nucleotide sequence ID" value="XM_005767435.1"/>
</dbReference>
<dbReference type="PaxDb" id="2903-EOD15063"/>
<organism evidence="2 3">
    <name type="scientific">Emiliania huxleyi (strain CCMP1516)</name>
    <dbReference type="NCBI Taxonomy" id="280463"/>
    <lineage>
        <taxon>Eukaryota</taxon>
        <taxon>Haptista</taxon>
        <taxon>Haptophyta</taxon>
        <taxon>Prymnesiophyceae</taxon>
        <taxon>Isochrysidales</taxon>
        <taxon>Noelaerhabdaceae</taxon>
        <taxon>Emiliania</taxon>
    </lineage>
</organism>
<keyword evidence="3" id="KW-1185">Reference proteome</keyword>
<reference evidence="2" key="2">
    <citation type="submission" date="2024-10" db="UniProtKB">
        <authorList>
            <consortium name="EnsemblProtists"/>
        </authorList>
    </citation>
    <scope>IDENTIFICATION</scope>
</reference>
<protein>
    <submittedName>
        <fullName evidence="2">Uncharacterized protein</fullName>
    </submittedName>
</protein>
<sequence length="151" mass="15410">MSFLFFCGSISDAAADMVSMCVLLLSLSLADGLRIAPAASRRATLATLPAALAAMSQRRAEAFDLPSLPAVSVPLPSEFEAWAARPTSILPGQDYIKRLNAEANAKYSFSASAPEPAAVEDEAAAPPAPVGEGAAAAPLASQAPPAEEPAE</sequence>
<accession>A0A0D3IUX8</accession>